<evidence type="ECO:0000256" key="2">
    <source>
        <dbReference type="ARBA" id="ARBA00023125"/>
    </source>
</evidence>
<keyword evidence="2" id="KW-0238">DNA-binding</keyword>
<protein>
    <submittedName>
        <fullName evidence="8">Serine/arginine repetitive matrix protein 1-like isoform X1</fullName>
    </submittedName>
</protein>
<feature type="compositionally biased region" description="Basic residues" evidence="4">
    <location>
        <begin position="12"/>
        <end position="23"/>
    </location>
</feature>
<feature type="compositionally biased region" description="Basic and acidic residues" evidence="4">
    <location>
        <begin position="911"/>
        <end position="920"/>
    </location>
</feature>
<organism evidence="7 8">
    <name type="scientific">Crassostrea virginica</name>
    <name type="common">Eastern oyster</name>
    <dbReference type="NCBI Taxonomy" id="6565"/>
    <lineage>
        <taxon>Eukaryota</taxon>
        <taxon>Metazoa</taxon>
        <taxon>Spiralia</taxon>
        <taxon>Lophotrochozoa</taxon>
        <taxon>Mollusca</taxon>
        <taxon>Bivalvia</taxon>
        <taxon>Autobranchia</taxon>
        <taxon>Pteriomorphia</taxon>
        <taxon>Ostreida</taxon>
        <taxon>Ostreoidea</taxon>
        <taxon>Ostreidae</taxon>
        <taxon>Crassostrea</taxon>
    </lineage>
</organism>
<keyword evidence="3" id="KW-0539">Nucleus</keyword>
<feature type="region of interest" description="Disordered" evidence="4">
    <location>
        <begin position="110"/>
        <end position="156"/>
    </location>
</feature>
<evidence type="ECO:0000259" key="5">
    <source>
        <dbReference type="Pfam" id="PF18192"/>
    </source>
</evidence>
<dbReference type="GeneID" id="111135197"/>
<sequence length="1139" mass="126326">MNSGEEQGKTRTPPRKEKKKRGETKREEQKVSPQSKARKEAASGAPRGRPREQARIQTMAERKFSDPEVQSRIVQTVVSTQPTTSGGQVVNVPLSTIQHGSVVPVHSFSGRDDHSSYHRSVSPSNIQGQGGNIVQRPGQTQLQRPGQQQQPLRHGQQQLPLPGQQQMTRPGQQQQQPRWVIQGVQTQVRGSLPKPAPQQQMVRDHGPVIKQGGEKIVLQRHIVPSSYEGAGVLGEQGYQKNTQGHELVFKQYKQGPVSTAASSVQELIEQQNKMAEAGRQGSNKDIPSAHSRDRFSPAPQQVSTIRRTPSPAHIQVGRMSPVGLTVQPRRSPGPTADRTQPVNLSVSEIRETLATTKVTPSQAGTLYTTGVHRVPSTEEECLPAKDMMSYAQAQGDLLKHALMTGTLPPHVQSSSLFQKTAQREQLGNPHQREMAGMHSYSRRTPSPSYPGHVDMGRISPHQQRHPSPNQRQPSPHQRYPNPQQNQPSPPQRQVSPNPPHASPHQRRPSPSHSPGHSGQTRRDSVSPVATAPRRTPSPKPQHRHKESMAALSNTRPQAPPSTVNIGKTIVPIRQPFVNLVRLQEVSGHSVSVSQHSGSLVSTRPVDQVSGTQRQNPVLQSQLSQGYEPHISPENKLKEQAPVPVSLQPKQRNPFTFPPQMSTSISHVEPHAFTQYKDTSAQLEQERKTLPDVALGRAKKSPSPDDMPRLTPINPLKSESHDPNTEMVQMPAPFSKRLHNIANLPTSSINRSTFRAHSVAVHRAKAGLITSTAKSLDILRQNIQKFINKEIDVIIQDYMEKFFKPGIRNIKINNGENSVSEEHVQAVCRQILEEAKKMYCTDQSYTPTRQEISDTVSESGSTGSRRIISRKRRGSDTDSEKSSLPAPRKKKGRPPLYISGRSTPSKTVKSNDPVKREGPKWDCDRLTTETLFVMGAKANKALGLGATRGRIYIKHPDIFKYSGDQDDKVWLYENQHMPATGGKTYMLILEDIKDLGKEDDYRDNPSVHVDTLKGFPVPQWMIDKIKIQMAAQRTDTYKSKSRSRSNTPSDIRTEGQEDGVEGSTQKIPFSSFASPKTEDQDPDKDEKSSSADTETEFFSGNDNDNTSTLSPFNMTGGFDDGVSPSPSEIENMEEEEEVIS</sequence>
<evidence type="ECO:0000313" key="8">
    <source>
        <dbReference type="RefSeq" id="XP_022340746.1"/>
    </source>
</evidence>
<dbReference type="InterPro" id="IPR041384">
    <property type="entry name" value="DNTTIP1_dimer"/>
</dbReference>
<dbReference type="PANTHER" id="PTHR23399:SF2">
    <property type="entry name" value="DEOXYNUCLEOTIDYLTRANSFERASE TERMINAL-INTERACTING PROTEIN 1"/>
    <property type="match status" value="1"/>
</dbReference>
<dbReference type="InterPro" id="IPR049121">
    <property type="entry name" value="TdIF1_C"/>
</dbReference>
<feature type="domain" description="DNTTIP1 dimerisation" evidence="5">
    <location>
        <begin position="773"/>
        <end position="840"/>
    </location>
</feature>
<evidence type="ECO:0000256" key="4">
    <source>
        <dbReference type="SAM" id="MobiDB-lite"/>
    </source>
</evidence>
<keyword evidence="7" id="KW-1185">Reference proteome</keyword>
<feature type="region of interest" description="Disordered" evidence="4">
    <location>
        <begin position="846"/>
        <end position="920"/>
    </location>
</feature>
<name>A0A8B8ELG5_CRAVI</name>
<dbReference type="AlphaFoldDB" id="A0A8B8ELG5"/>
<evidence type="ECO:0000256" key="3">
    <source>
        <dbReference type="ARBA" id="ARBA00023242"/>
    </source>
</evidence>
<feature type="region of interest" description="Disordered" evidence="4">
    <location>
        <begin position="275"/>
        <end position="306"/>
    </location>
</feature>
<feature type="compositionally biased region" description="Acidic residues" evidence="4">
    <location>
        <begin position="1129"/>
        <end position="1139"/>
    </location>
</feature>
<feature type="compositionally biased region" description="Polar residues" evidence="4">
    <location>
        <begin position="899"/>
        <end position="909"/>
    </location>
</feature>
<feature type="compositionally biased region" description="Basic and acidic residues" evidence="4">
    <location>
        <begin position="1075"/>
        <end position="1088"/>
    </location>
</feature>
<dbReference type="Pfam" id="PF18192">
    <property type="entry name" value="DNTTIP1_dimer"/>
    <property type="match status" value="1"/>
</dbReference>
<dbReference type="PANTHER" id="PTHR23399">
    <property type="entry name" value="DEOXYNUCLEOTIDYLTRANSFERASE TERMINAL-INTERACTING PROTEIN 1"/>
    <property type="match status" value="1"/>
</dbReference>
<feature type="region of interest" description="Disordered" evidence="4">
    <location>
        <begin position="1"/>
        <end position="69"/>
    </location>
</feature>
<dbReference type="Proteomes" id="UP000694844">
    <property type="component" value="Chromosome 5"/>
</dbReference>
<feature type="compositionally biased region" description="Low complexity" evidence="4">
    <location>
        <begin position="475"/>
        <end position="495"/>
    </location>
</feature>
<dbReference type="RefSeq" id="XP_022340746.1">
    <property type="nucleotide sequence ID" value="XM_022485038.1"/>
</dbReference>
<evidence type="ECO:0000313" key="7">
    <source>
        <dbReference type="Proteomes" id="UP000694844"/>
    </source>
</evidence>
<feature type="compositionally biased region" description="Polar residues" evidence="4">
    <location>
        <begin position="465"/>
        <end position="474"/>
    </location>
</feature>
<feature type="compositionally biased region" description="Polar residues" evidence="4">
    <location>
        <begin position="118"/>
        <end position="127"/>
    </location>
</feature>
<feature type="domain" description="TdIF1 C-terminal" evidence="6">
    <location>
        <begin position="928"/>
        <end position="1024"/>
    </location>
</feature>
<dbReference type="GO" id="GO:0031491">
    <property type="term" value="F:nucleosome binding"/>
    <property type="evidence" value="ECO:0007669"/>
    <property type="project" value="TreeGrafter"/>
</dbReference>
<dbReference type="GO" id="GO:0003677">
    <property type="term" value="F:DNA binding"/>
    <property type="evidence" value="ECO:0007669"/>
    <property type="project" value="UniProtKB-KW"/>
</dbReference>
<comment type="subcellular location">
    <subcellularLocation>
        <location evidence="1">Nucleus</location>
    </subcellularLocation>
</comment>
<feature type="compositionally biased region" description="Basic and acidic residues" evidence="4">
    <location>
        <begin position="49"/>
        <end position="66"/>
    </location>
</feature>
<feature type="compositionally biased region" description="Polar residues" evidence="4">
    <location>
        <begin position="1061"/>
        <end position="1073"/>
    </location>
</feature>
<dbReference type="Pfam" id="PF21229">
    <property type="entry name" value="TdIF1_2nd"/>
    <property type="match status" value="1"/>
</dbReference>
<dbReference type="GO" id="GO:0005634">
    <property type="term" value="C:nucleus"/>
    <property type="evidence" value="ECO:0007669"/>
    <property type="project" value="UniProtKB-SubCell"/>
</dbReference>
<feature type="region of interest" description="Disordered" evidence="4">
    <location>
        <begin position="688"/>
        <end position="722"/>
    </location>
</feature>
<feature type="compositionally biased region" description="Polar residues" evidence="4">
    <location>
        <begin position="550"/>
        <end position="564"/>
    </location>
</feature>
<feature type="region of interest" description="Disordered" evidence="4">
    <location>
        <begin position="595"/>
        <end position="629"/>
    </location>
</feature>
<dbReference type="InterPro" id="IPR026064">
    <property type="entry name" value="TdIF1"/>
</dbReference>
<feature type="compositionally biased region" description="Polar residues" evidence="4">
    <location>
        <begin position="608"/>
        <end position="624"/>
    </location>
</feature>
<reference evidence="8" key="1">
    <citation type="submission" date="2025-08" db="UniProtKB">
        <authorList>
            <consortium name="RefSeq"/>
        </authorList>
    </citation>
    <scope>IDENTIFICATION</scope>
    <source>
        <tissue evidence="8">Whole sample</tissue>
    </source>
</reference>
<feature type="region of interest" description="Disordered" evidence="4">
    <location>
        <begin position="428"/>
        <end position="564"/>
    </location>
</feature>
<dbReference type="OrthoDB" id="5860246at2759"/>
<feature type="compositionally biased region" description="Low complexity" evidence="4">
    <location>
        <begin position="135"/>
        <end position="156"/>
    </location>
</feature>
<accession>A0A8B8ELG5</accession>
<feature type="region of interest" description="Disordered" evidence="4">
    <location>
        <begin position="1031"/>
        <end position="1139"/>
    </location>
</feature>
<proteinExistence type="predicted"/>
<feature type="compositionally biased region" description="Polar residues" evidence="4">
    <location>
        <begin position="1089"/>
        <end position="1112"/>
    </location>
</feature>
<dbReference type="KEGG" id="cvn:111135197"/>
<feature type="compositionally biased region" description="Polar residues" evidence="4">
    <location>
        <begin position="846"/>
        <end position="857"/>
    </location>
</feature>
<evidence type="ECO:0000259" key="6">
    <source>
        <dbReference type="Pfam" id="PF21229"/>
    </source>
</evidence>
<gene>
    <name evidence="8" type="primary">LOC111135197</name>
</gene>
<feature type="region of interest" description="Disordered" evidence="4">
    <location>
        <begin position="323"/>
        <end position="343"/>
    </location>
</feature>
<evidence type="ECO:0000256" key="1">
    <source>
        <dbReference type="ARBA" id="ARBA00004123"/>
    </source>
</evidence>